<dbReference type="Proteomes" id="UP001642409">
    <property type="component" value="Unassembled WGS sequence"/>
</dbReference>
<dbReference type="AlphaFoldDB" id="A0AA86PGS6"/>
<evidence type="ECO:0000313" key="3">
    <source>
        <dbReference type="EMBL" id="CAL6041702.1"/>
    </source>
</evidence>
<proteinExistence type="predicted"/>
<reference evidence="2" key="1">
    <citation type="submission" date="2023-06" db="EMBL/GenBank/DDBJ databases">
        <authorList>
            <person name="Kurt Z."/>
        </authorList>
    </citation>
    <scope>NUCLEOTIDE SEQUENCE</scope>
</reference>
<sequence length="193" mass="22318">MTENRKPQLINDSHQFAGTLTSIGCQPQSNVIQFSPRKAQMQWRAPRESNSIPVEFIDQSQPQSTEKQQALQKMLRSEALETHNSPESFKKMNTLREDRVLAETEFTRLYSDFRIAIDKIKYLNEALQGVQLTSTQFAQLLTLIPADEQKIVAVRQFYKNVQNILNEIDLVRILSVFIKKGDRIRVKRIIGVK</sequence>
<evidence type="ECO:0000313" key="2">
    <source>
        <dbReference type="EMBL" id="CAI9937008.1"/>
    </source>
</evidence>
<dbReference type="EMBL" id="CAXDID020000151">
    <property type="protein sequence ID" value="CAL6041702.1"/>
    <property type="molecule type" value="Genomic_DNA"/>
</dbReference>
<dbReference type="PROSITE" id="PS51257">
    <property type="entry name" value="PROKAR_LIPOPROTEIN"/>
    <property type="match status" value="1"/>
</dbReference>
<evidence type="ECO:0000259" key="1">
    <source>
        <dbReference type="Pfam" id="PF14771"/>
    </source>
</evidence>
<dbReference type="EMBL" id="CATOUU010000643">
    <property type="protein sequence ID" value="CAI9937008.1"/>
    <property type="molecule type" value="Genomic_DNA"/>
</dbReference>
<gene>
    <name evidence="2" type="ORF">HINF_LOCUS24653</name>
    <name evidence="3" type="ORF">HINF_LOCUS39240</name>
</gene>
<keyword evidence="4" id="KW-1185">Reference proteome</keyword>
<feature type="domain" description="DUF4476" evidence="1">
    <location>
        <begin position="105"/>
        <end position="162"/>
    </location>
</feature>
<protein>
    <recommendedName>
        <fullName evidence="1">DUF4476 domain-containing protein</fullName>
    </recommendedName>
</protein>
<dbReference type="Pfam" id="PF14771">
    <property type="entry name" value="DUF4476"/>
    <property type="match status" value="1"/>
</dbReference>
<evidence type="ECO:0000313" key="4">
    <source>
        <dbReference type="Proteomes" id="UP001642409"/>
    </source>
</evidence>
<name>A0AA86PGS6_9EUKA</name>
<dbReference type="InterPro" id="IPR028011">
    <property type="entry name" value="DUF4476"/>
</dbReference>
<reference evidence="3 4" key="2">
    <citation type="submission" date="2024-07" db="EMBL/GenBank/DDBJ databases">
        <authorList>
            <person name="Akdeniz Z."/>
        </authorList>
    </citation>
    <scope>NUCLEOTIDE SEQUENCE [LARGE SCALE GENOMIC DNA]</scope>
</reference>
<organism evidence="2">
    <name type="scientific">Hexamita inflata</name>
    <dbReference type="NCBI Taxonomy" id="28002"/>
    <lineage>
        <taxon>Eukaryota</taxon>
        <taxon>Metamonada</taxon>
        <taxon>Diplomonadida</taxon>
        <taxon>Hexamitidae</taxon>
        <taxon>Hexamitinae</taxon>
        <taxon>Hexamita</taxon>
    </lineage>
</organism>
<comment type="caution">
    <text evidence="2">The sequence shown here is derived from an EMBL/GenBank/DDBJ whole genome shotgun (WGS) entry which is preliminary data.</text>
</comment>
<accession>A0AA86PGS6</accession>